<evidence type="ECO:0000256" key="1">
    <source>
        <dbReference type="SAM" id="MobiDB-lite"/>
    </source>
</evidence>
<name>A0A9N7TKD7_PLEPL</name>
<feature type="region of interest" description="Disordered" evidence="1">
    <location>
        <begin position="26"/>
        <end position="47"/>
    </location>
</feature>
<dbReference type="EMBL" id="CADEAL010000112">
    <property type="protein sequence ID" value="CAB1414522.1"/>
    <property type="molecule type" value="Genomic_DNA"/>
</dbReference>
<accession>A0A9N7TKD7</accession>
<keyword evidence="3" id="KW-1185">Reference proteome</keyword>
<comment type="caution">
    <text evidence="2">The sequence shown here is derived from an EMBL/GenBank/DDBJ whole genome shotgun (WGS) entry which is preliminary data.</text>
</comment>
<dbReference type="Proteomes" id="UP001153269">
    <property type="component" value="Unassembled WGS sequence"/>
</dbReference>
<organism evidence="2 3">
    <name type="scientific">Pleuronectes platessa</name>
    <name type="common">European plaice</name>
    <dbReference type="NCBI Taxonomy" id="8262"/>
    <lineage>
        <taxon>Eukaryota</taxon>
        <taxon>Metazoa</taxon>
        <taxon>Chordata</taxon>
        <taxon>Craniata</taxon>
        <taxon>Vertebrata</taxon>
        <taxon>Euteleostomi</taxon>
        <taxon>Actinopterygii</taxon>
        <taxon>Neopterygii</taxon>
        <taxon>Teleostei</taxon>
        <taxon>Neoteleostei</taxon>
        <taxon>Acanthomorphata</taxon>
        <taxon>Carangaria</taxon>
        <taxon>Pleuronectiformes</taxon>
        <taxon>Pleuronectoidei</taxon>
        <taxon>Pleuronectidae</taxon>
        <taxon>Pleuronectes</taxon>
    </lineage>
</organism>
<proteinExistence type="predicted"/>
<dbReference type="AlphaFoldDB" id="A0A9N7TKD7"/>
<evidence type="ECO:0000313" key="2">
    <source>
        <dbReference type="EMBL" id="CAB1414522.1"/>
    </source>
</evidence>
<reference evidence="2" key="1">
    <citation type="submission" date="2020-03" db="EMBL/GenBank/DDBJ databases">
        <authorList>
            <person name="Weist P."/>
        </authorList>
    </citation>
    <scope>NUCLEOTIDE SEQUENCE</scope>
</reference>
<evidence type="ECO:0000313" key="3">
    <source>
        <dbReference type="Proteomes" id="UP001153269"/>
    </source>
</evidence>
<protein>
    <submittedName>
        <fullName evidence="2">Uncharacterized protein</fullName>
    </submittedName>
</protein>
<sequence length="110" mass="11815">MSHSRGPLPLDPVSWLEVLISAGDGASAGCGRMSKRRKRRVKGGEGESLIHQRPHVIVFISPHLIGVRNVQLSHVSLRGGGQLASISSIFPPADWGPSAQGASHWERSLH</sequence>
<gene>
    <name evidence="2" type="ORF">PLEPLA_LOCUS2231</name>
</gene>